<keyword evidence="1" id="KW-1133">Transmembrane helix</keyword>
<dbReference type="Proteomes" id="UP001273531">
    <property type="component" value="Unassembled WGS sequence"/>
</dbReference>
<keyword evidence="1" id="KW-0812">Transmembrane</keyword>
<accession>A0ABU3YAV3</accession>
<keyword evidence="3" id="KW-1185">Reference proteome</keyword>
<feature type="transmembrane region" description="Helical" evidence="1">
    <location>
        <begin position="83"/>
        <end position="111"/>
    </location>
</feature>
<evidence type="ECO:0000313" key="3">
    <source>
        <dbReference type="Proteomes" id="UP001273531"/>
    </source>
</evidence>
<organism evidence="2 3">
    <name type="scientific">Sphingomonas agrestis</name>
    <dbReference type="NCBI Taxonomy" id="3080540"/>
    <lineage>
        <taxon>Bacteria</taxon>
        <taxon>Pseudomonadati</taxon>
        <taxon>Pseudomonadota</taxon>
        <taxon>Alphaproteobacteria</taxon>
        <taxon>Sphingomonadales</taxon>
        <taxon>Sphingomonadaceae</taxon>
        <taxon>Sphingomonas</taxon>
    </lineage>
</organism>
<name>A0ABU3YAV3_9SPHN</name>
<reference evidence="2 3" key="1">
    <citation type="submission" date="2023-10" db="EMBL/GenBank/DDBJ databases">
        <title>Sphingomonas sp. HF-S4 16S ribosomal RNA gene Genome sequencing and assembly.</title>
        <authorList>
            <person name="Lee H."/>
        </authorList>
    </citation>
    <scope>NUCLEOTIDE SEQUENCE [LARGE SCALE GENOMIC DNA]</scope>
    <source>
        <strain evidence="2 3">HF-S4</strain>
    </source>
</reference>
<evidence type="ECO:0000313" key="2">
    <source>
        <dbReference type="EMBL" id="MDV3458533.1"/>
    </source>
</evidence>
<dbReference type="EMBL" id="JAWJEJ010000002">
    <property type="protein sequence ID" value="MDV3458533.1"/>
    <property type="molecule type" value="Genomic_DNA"/>
</dbReference>
<evidence type="ECO:0000256" key="1">
    <source>
        <dbReference type="SAM" id="Phobius"/>
    </source>
</evidence>
<proteinExistence type="predicted"/>
<protein>
    <submittedName>
        <fullName evidence="2">Uncharacterized protein</fullName>
    </submittedName>
</protein>
<dbReference type="RefSeq" id="WP_317227715.1">
    <property type="nucleotide sequence ID" value="NZ_JAWJEJ010000002.1"/>
</dbReference>
<comment type="caution">
    <text evidence="2">The sequence shown here is derived from an EMBL/GenBank/DDBJ whole genome shotgun (WGS) entry which is preliminary data.</text>
</comment>
<sequence>MAMQPPPSRYKVVERGRRLEVIDTRTGKPASSAVRVPERERSGKAGAGIDTDVFVTKRWYDDKAPRRIRLNFVNRQRLLSLRWGIAIGVAILVVLSFLFWPLAVLLVFALAAGPKLRAQLRTASTRWLDALDQ</sequence>
<keyword evidence="1" id="KW-0472">Membrane</keyword>
<gene>
    <name evidence="2" type="ORF">RZN05_16165</name>
</gene>